<name>A0A8K1C3J1_PYTOL</name>
<reference evidence="4" key="1">
    <citation type="submission" date="2019-03" db="EMBL/GenBank/DDBJ databases">
        <title>Long read genome sequence of the mycoparasitic Pythium oligandrum ATCC 38472 isolated from sugarbeet rhizosphere.</title>
        <authorList>
            <person name="Gaulin E."/>
        </authorList>
    </citation>
    <scope>NUCLEOTIDE SEQUENCE</scope>
    <source>
        <strain evidence="4">ATCC 38472_TT</strain>
    </source>
</reference>
<gene>
    <name evidence="4" type="ORF">Poli38472_010585</name>
</gene>
<protein>
    <submittedName>
        <fullName evidence="4">Uncharacterized protein</fullName>
    </submittedName>
</protein>
<dbReference type="Gene3D" id="3.90.730.10">
    <property type="entry name" value="Ribonuclease T2-like"/>
    <property type="match status" value="1"/>
</dbReference>
<evidence type="ECO:0000313" key="4">
    <source>
        <dbReference type="EMBL" id="TMW55703.1"/>
    </source>
</evidence>
<dbReference type="InterPro" id="IPR036430">
    <property type="entry name" value="RNase_T2-like_sf"/>
</dbReference>
<dbReference type="PROSITE" id="PS00531">
    <property type="entry name" value="RNASE_T2_2"/>
    <property type="match status" value="1"/>
</dbReference>
<evidence type="ECO:0000256" key="1">
    <source>
        <dbReference type="ARBA" id="ARBA00007469"/>
    </source>
</evidence>
<dbReference type="EMBL" id="SPLM01000147">
    <property type="protein sequence ID" value="TMW55703.1"/>
    <property type="molecule type" value="Genomic_DNA"/>
</dbReference>
<accession>A0A8K1C3J1</accession>
<dbReference type="Proteomes" id="UP000794436">
    <property type="component" value="Unassembled WGS sequence"/>
</dbReference>
<evidence type="ECO:0000256" key="2">
    <source>
        <dbReference type="RuleBase" id="RU004328"/>
    </source>
</evidence>
<comment type="similarity">
    <text evidence="1 2">Belongs to the RNase T2 family.</text>
</comment>
<proteinExistence type="inferred from homology"/>
<comment type="caution">
    <text evidence="4">The sequence shown here is derived from an EMBL/GenBank/DDBJ whole genome shotgun (WGS) entry which is preliminary data.</text>
</comment>
<keyword evidence="3" id="KW-0732">Signal</keyword>
<evidence type="ECO:0000256" key="3">
    <source>
        <dbReference type="SAM" id="SignalP"/>
    </source>
</evidence>
<dbReference type="Pfam" id="PF00445">
    <property type="entry name" value="Ribonuclease_T2"/>
    <property type="match status" value="1"/>
</dbReference>
<feature type="chain" id="PRO_5035468390" evidence="3">
    <location>
        <begin position="20"/>
        <end position="236"/>
    </location>
</feature>
<dbReference type="GO" id="GO:0033897">
    <property type="term" value="F:ribonuclease T2 activity"/>
    <property type="evidence" value="ECO:0007669"/>
    <property type="project" value="InterPro"/>
</dbReference>
<dbReference type="SUPFAM" id="SSF55895">
    <property type="entry name" value="Ribonuclease Rh-like"/>
    <property type="match status" value="1"/>
</dbReference>
<evidence type="ECO:0000313" key="5">
    <source>
        <dbReference type="Proteomes" id="UP000794436"/>
    </source>
</evidence>
<dbReference type="InterPro" id="IPR001568">
    <property type="entry name" value="RNase_T2-like"/>
</dbReference>
<dbReference type="PANTHER" id="PTHR11240:SF22">
    <property type="entry name" value="RIBONUCLEASE T2"/>
    <property type="match status" value="1"/>
</dbReference>
<dbReference type="OrthoDB" id="162479at2759"/>
<feature type="signal peptide" evidence="3">
    <location>
        <begin position="1"/>
        <end position="19"/>
    </location>
</feature>
<sequence length="236" mass="25572">MWQRLAIVGLLAVSSLASATFVSEVDGAYNVTSDDLRRRLQRGELPGADKTQAAAANFDLFVLSVYYWPGHCVNSKGLAKCTTMPPQWKQGLIGPDGGAIKCNGKPYDKTTTPQGADQLVFPGVGVSNKSPDFYEYQYKKHGICSQMDQKKYWTAAVALGKQASAKLPTIPASGKTTAAELQKLFGPDAQMTCFRDAKKQTILWFVNFCYKRAEGIGGQTKCPGVSNCSGVITLRV</sequence>
<organism evidence="4 5">
    <name type="scientific">Pythium oligandrum</name>
    <name type="common">Mycoparasitic fungus</name>
    <dbReference type="NCBI Taxonomy" id="41045"/>
    <lineage>
        <taxon>Eukaryota</taxon>
        <taxon>Sar</taxon>
        <taxon>Stramenopiles</taxon>
        <taxon>Oomycota</taxon>
        <taxon>Peronosporomycetes</taxon>
        <taxon>Pythiales</taxon>
        <taxon>Pythiaceae</taxon>
        <taxon>Pythium</taxon>
    </lineage>
</organism>
<dbReference type="PANTHER" id="PTHR11240">
    <property type="entry name" value="RIBONUCLEASE T2"/>
    <property type="match status" value="1"/>
</dbReference>
<dbReference type="InterPro" id="IPR033130">
    <property type="entry name" value="RNase_T2_His_AS_2"/>
</dbReference>
<dbReference type="AlphaFoldDB" id="A0A8K1C3J1"/>
<dbReference type="GO" id="GO:0003723">
    <property type="term" value="F:RNA binding"/>
    <property type="evidence" value="ECO:0007669"/>
    <property type="project" value="InterPro"/>
</dbReference>
<keyword evidence="5" id="KW-1185">Reference proteome</keyword>